<dbReference type="GO" id="GO:0005319">
    <property type="term" value="F:lipid transporter activity"/>
    <property type="evidence" value="ECO:0007669"/>
    <property type="project" value="TreeGrafter"/>
</dbReference>
<comment type="caution">
    <text evidence="5">The sequence shown here is derived from an EMBL/GenBank/DDBJ whole genome shotgun (WGS) entry which is preliminary data.</text>
</comment>
<proteinExistence type="predicted"/>
<dbReference type="Pfam" id="PF00005">
    <property type="entry name" value="ABC_tran"/>
    <property type="match status" value="1"/>
</dbReference>
<dbReference type="SUPFAM" id="SSF52540">
    <property type="entry name" value="P-loop containing nucleoside triphosphate hydrolases"/>
    <property type="match status" value="1"/>
</dbReference>
<dbReference type="Proteomes" id="UP001328107">
    <property type="component" value="Unassembled WGS sequence"/>
</dbReference>
<gene>
    <name evidence="5" type="ORF">PMAYCL1PPCAC_22770</name>
</gene>
<dbReference type="PROSITE" id="PS50893">
    <property type="entry name" value="ABC_TRANSPORTER_2"/>
    <property type="match status" value="1"/>
</dbReference>
<feature type="transmembrane region" description="Helical" evidence="3">
    <location>
        <begin position="6"/>
        <end position="28"/>
    </location>
</feature>
<evidence type="ECO:0000256" key="3">
    <source>
        <dbReference type="SAM" id="Phobius"/>
    </source>
</evidence>
<keyword evidence="3" id="KW-0472">Membrane</keyword>
<feature type="domain" description="ABC transporter" evidence="4">
    <location>
        <begin position="71"/>
        <end position="235"/>
    </location>
</feature>
<dbReference type="AlphaFoldDB" id="A0AAN5I5X4"/>
<keyword evidence="3" id="KW-0812">Transmembrane</keyword>
<dbReference type="Gene3D" id="3.40.50.300">
    <property type="entry name" value="P-loop containing nucleotide triphosphate hydrolases"/>
    <property type="match status" value="1"/>
</dbReference>
<dbReference type="InterPro" id="IPR027417">
    <property type="entry name" value="P-loop_NTPase"/>
</dbReference>
<protein>
    <recommendedName>
        <fullName evidence="4">ABC transporter domain-containing protein</fullName>
    </recommendedName>
</protein>
<evidence type="ECO:0000256" key="2">
    <source>
        <dbReference type="ARBA" id="ARBA00022737"/>
    </source>
</evidence>
<accession>A0AAN5I5X4</accession>
<dbReference type="PROSITE" id="PS00211">
    <property type="entry name" value="ABC_TRANSPORTER_1"/>
    <property type="match status" value="1"/>
</dbReference>
<dbReference type="InterPro" id="IPR017871">
    <property type="entry name" value="ABC_transporter-like_CS"/>
</dbReference>
<sequence length="235" mass="26039">AVTQEYYVIVLVVESVLLFFLAVFIDWFNSSFTNPLSSLLLLLKRGESGILKESERLLDHFEKTNDQDADLIIEDVHKVYPSGFHAVRGVDIKLHKGQVTALLGHNGAGKSTTFSMITGITVPTKGRIEIQGTESLTDRQKNIGFCPQYNAIFPKLTVDEHIEFFGCLKGSIMWRETGGRVLNLLGMEDARKERAENLSGGMKRKLCIAMSMSADPPIVLLDEPTAGLDPGARRD</sequence>
<keyword evidence="1" id="KW-0813">Transport</keyword>
<dbReference type="GO" id="GO:0005524">
    <property type="term" value="F:ATP binding"/>
    <property type="evidence" value="ECO:0007669"/>
    <property type="project" value="InterPro"/>
</dbReference>
<evidence type="ECO:0000313" key="5">
    <source>
        <dbReference type="EMBL" id="GMR52575.1"/>
    </source>
</evidence>
<dbReference type="GO" id="GO:0140359">
    <property type="term" value="F:ABC-type transporter activity"/>
    <property type="evidence" value="ECO:0007669"/>
    <property type="project" value="InterPro"/>
</dbReference>
<feature type="non-terminal residue" evidence="5">
    <location>
        <position position="235"/>
    </location>
</feature>
<keyword evidence="2" id="KW-0677">Repeat</keyword>
<feature type="non-terminal residue" evidence="5">
    <location>
        <position position="1"/>
    </location>
</feature>
<dbReference type="PANTHER" id="PTHR19229:SF36">
    <property type="entry name" value="ATP-BINDING CASSETTE SUB-FAMILY A MEMBER 2"/>
    <property type="match status" value="1"/>
</dbReference>
<dbReference type="PANTHER" id="PTHR19229">
    <property type="entry name" value="ATP-BINDING CASSETTE TRANSPORTER SUBFAMILY A ABCA"/>
    <property type="match status" value="1"/>
</dbReference>
<dbReference type="GO" id="GO:0016020">
    <property type="term" value="C:membrane"/>
    <property type="evidence" value="ECO:0007669"/>
    <property type="project" value="InterPro"/>
</dbReference>
<organism evidence="5 6">
    <name type="scientific">Pristionchus mayeri</name>
    <dbReference type="NCBI Taxonomy" id="1317129"/>
    <lineage>
        <taxon>Eukaryota</taxon>
        <taxon>Metazoa</taxon>
        <taxon>Ecdysozoa</taxon>
        <taxon>Nematoda</taxon>
        <taxon>Chromadorea</taxon>
        <taxon>Rhabditida</taxon>
        <taxon>Rhabditina</taxon>
        <taxon>Diplogasteromorpha</taxon>
        <taxon>Diplogasteroidea</taxon>
        <taxon>Neodiplogasteridae</taxon>
        <taxon>Pristionchus</taxon>
    </lineage>
</organism>
<keyword evidence="6" id="KW-1185">Reference proteome</keyword>
<dbReference type="InterPro" id="IPR003439">
    <property type="entry name" value="ABC_transporter-like_ATP-bd"/>
</dbReference>
<evidence type="ECO:0000256" key="1">
    <source>
        <dbReference type="ARBA" id="ARBA00022448"/>
    </source>
</evidence>
<keyword evidence="3" id="KW-1133">Transmembrane helix</keyword>
<dbReference type="InterPro" id="IPR026082">
    <property type="entry name" value="ABCA"/>
</dbReference>
<reference evidence="6" key="1">
    <citation type="submission" date="2022-10" db="EMBL/GenBank/DDBJ databases">
        <title>Genome assembly of Pristionchus species.</title>
        <authorList>
            <person name="Yoshida K."/>
            <person name="Sommer R.J."/>
        </authorList>
    </citation>
    <scope>NUCLEOTIDE SEQUENCE [LARGE SCALE GENOMIC DNA]</scope>
    <source>
        <strain evidence="6">RS5460</strain>
    </source>
</reference>
<dbReference type="GO" id="GO:0016887">
    <property type="term" value="F:ATP hydrolysis activity"/>
    <property type="evidence" value="ECO:0007669"/>
    <property type="project" value="InterPro"/>
</dbReference>
<dbReference type="EMBL" id="BTRK01000005">
    <property type="protein sequence ID" value="GMR52575.1"/>
    <property type="molecule type" value="Genomic_DNA"/>
</dbReference>
<evidence type="ECO:0000313" key="6">
    <source>
        <dbReference type="Proteomes" id="UP001328107"/>
    </source>
</evidence>
<evidence type="ECO:0000259" key="4">
    <source>
        <dbReference type="PROSITE" id="PS50893"/>
    </source>
</evidence>
<name>A0AAN5I5X4_9BILA</name>